<dbReference type="EnsemblPlants" id="KRH37783">
    <property type="protein sequence ID" value="KRH37783"/>
    <property type="gene ID" value="GLYMA_09G088900"/>
</dbReference>
<reference evidence="3" key="3">
    <citation type="submission" date="2018-07" db="EMBL/GenBank/DDBJ databases">
        <title>WGS assembly of Glycine max.</title>
        <authorList>
            <person name="Schmutz J."/>
            <person name="Cannon S."/>
            <person name="Schlueter J."/>
            <person name="Ma J."/>
            <person name="Mitros T."/>
            <person name="Nelson W."/>
            <person name="Hyten D."/>
            <person name="Song Q."/>
            <person name="Thelen J."/>
            <person name="Cheng J."/>
            <person name="Xu D."/>
            <person name="Hellsten U."/>
            <person name="May G."/>
            <person name="Yu Y."/>
            <person name="Sakurai T."/>
            <person name="Umezawa T."/>
            <person name="Bhattacharyya M."/>
            <person name="Sandhu D."/>
            <person name="Valliyodan B."/>
            <person name="Lindquist E."/>
            <person name="Peto M."/>
            <person name="Grant D."/>
            <person name="Shu S."/>
            <person name="Goodstein D."/>
            <person name="Barry K."/>
            <person name="Futrell-Griggs M."/>
            <person name="Abernathy B."/>
            <person name="Du J."/>
            <person name="Tian Z."/>
            <person name="Zhu L."/>
            <person name="Gill N."/>
            <person name="Joshi T."/>
            <person name="Libault M."/>
            <person name="Sethuraman A."/>
            <person name="Zhang X."/>
            <person name="Shinozaki K."/>
            <person name="Nguyen H."/>
            <person name="Wing R."/>
            <person name="Cregan P."/>
            <person name="Specht J."/>
            <person name="Grimwood J."/>
            <person name="Rokhsar D."/>
            <person name="Stacey G."/>
            <person name="Shoemaker R."/>
            <person name="Jackson S."/>
        </authorList>
    </citation>
    <scope>NUCLEOTIDE SEQUENCE</scope>
    <source>
        <tissue evidence="3">Callus</tissue>
    </source>
</reference>
<dbReference type="InterPro" id="IPR012337">
    <property type="entry name" value="RNaseH-like_sf"/>
</dbReference>
<dbReference type="GO" id="GO:0003677">
    <property type="term" value="F:DNA binding"/>
    <property type="evidence" value="ECO:0007669"/>
    <property type="project" value="InterPro"/>
</dbReference>
<proteinExistence type="predicted"/>
<name>A0A0R0I5X3_SOYBN</name>
<dbReference type="Proteomes" id="UP000008827">
    <property type="component" value="Chromosome 9"/>
</dbReference>
<dbReference type="PaxDb" id="3847-GLYMA09G11663.1"/>
<protein>
    <recommendedName>
        <fullName evidence="2">hAT-like transposase RNase-H fold domain-containing protein</fullName>
    </recommendedName>
</protein>
<dbReference type="Gramene" id="KRH37783">
    <property type="protein sequence ID" value="KRH37783"/>
    <property type="gene ID" value="GLYMA_09G088900"/>
</dbReference>
<dbReference type="STRING" id="3847.A0A0R0I5X3"/>
<keyword evidence="5" id="KW-1185">Reference proteome</keyword>
<reference evidence="4" key="2">
    <citation type="submission" date="2018-02" db="UniProtKB">
        <authorList>
            <consortium name="EnsemblPlants"/>
        </authorList>
    </citation>
    <scope>IDENTIFICATION</scope>
    <source>
        <strain evidence="4">Williams 82</strain>
    </source>
</reference>
<evidence type="ECO:0000313" key="4">
    <source>
        <dbReference type="EnsemblPlants" id="KRH37783"/>
    </source>
</evidence>
<dbReference type="AlphaFoldDB" id="A0A0R0I5X3"/>
<dbReference type="Pfam" id="PF14372">
    <property type="entry name" value="hAT-like_RNase-H"/>
    <property type="match status" value="1"/>
</dbReference>
<dbReference type="InterPro" id="IPR025525">
    <property type="entry name" value="hAT-like_transposase_RNase-H"/>
</dbReference>
<dbReference type="InParanoid" id="A0A0R0I5X3"/>
<accession>A0A0R0I5X3</accession>
<feature type="domain" description="hAT-like transposase RNase-H fold" evidence="2">
    <location>
        <begin position="135"/>
        <end position="196"/>
    </location>
</feature>
<dbReference type="EMBL" id="CM000842">
    <property type="protein sequence ID" value="KRH37783.1"/>
    <property type="molecule type" value="Genomic_DNA"/>
</dbReference>
<evidence type="ECO:0000259" key="2">
    <source>
        <dbReference type="Pfam" id="PF14372"/>
    </source>
</evidence>
<evidence type="ECO:0000256" key="1">
    <source>
        <dbReference type="SAM" id="MobiDB-lite"/>
    </source>
</evidence>
<dbReference type="PANTHER" id="PTHR23272:SF166">
    <property type="entry name" value="ZINC FINGER BED DOMAIN-CONTAINING PROTEIN RICESLEEPER 2-LIKE ISOFORM X1"/>
    <property type="match status" value="1"/>
</dbReference>
<gene>
    <name evidence="3" type="ORF">GLYMA_09G088900</name>
</gene>
<evidence type="ECO:0000313" key="3">
    <source>
        <dbReference type="EMBL" id="KRH37783.1"/>
    </source>
</evidence>
<feature type="region of interest" description="Disordered" evidence="1">
    <location>
        <begin position="206"/>
        <end position="228"/>
    </location>
</feature>
<feature type="compositionally biased region" description="Low complexity" evidence="1">
    <location>
        <begin position="212"/>
        <end position="228"/>
    </location>
</feature>
<dbReference type="OMA" id="HIKCGAR"/>
<reference evidence="3 4" key="1">
    <citation type="journal article" date="2010" name="Nature">
        <title>Genome sequence of the palaeopolyploid soybean.</title>
        <authorList>
            <person name="Schmutz J."/>
            <person name="Cannon S.B."/>
            <person name="Schlueter J."/>
            <person name="Ma J."/>
            <person name="Mitros T."/>
            <person name="Nelson W."/>
            <person name="Hyten D.L."/>
            <person name="Song Q."/>
            <person name="Thelen J.J."/>
            <person name="Cheng J."/>
            <person name="Xu D."/>
            <person name="Hellsten U."/>
            <person name="May G.D."/>
            <person name="Yu Y."/>
            <person name="Sakurai T."/>
            <person name="Umezawa T."/>
            <person name="Bhattacharyya M.K."/>
            <person name="Sandhu D."/>
            <person name="Valliyodan B."/>
            <person name="Lindquist E."/>
            <person name="Peto M."/>
            <person name="Grant D."/>
            <person name="Shu S."/>
            <person name="Goodstein D."/>
            <person name="Barry K."/>
            <person name="Futrell-Griggs M."/>
            <person name="Abernathy B."/>
            <person name="Du J."/>
            <person name="Tian Z."/>
            <person name="Zhu L."/>
            <person name="Gill N."/>
            <person name="Joshi T."/>
            <person name="Libault M."/>
            <person name="Sethuraman A."/>
            <person name="Zhang X.-C."/>
            <person name="Shinozaki K."/>
            <person name="Nguyen H.T."/>
            <person name="Wing R.A."/>
            <person name="Cregan P."/>
            <person name="Specht J."/>
            <person name="Grimwood J."/>
            <person name="Rokhsar D."/>
            <person name="Stacey G."/>
            <person name="Shoemaker R.C."/>
            <person name="Jackson S.A."/>
        </authorList>
    </citation>
    <scope>NUCLEOTIDE SEQUENCE</scope>
    <source>
        <strain evidence="4">cv. Williams 82</strain>
        <tissue evidence="3">Callus</tissue>
    </source>
</reference>
<dbReference type="PANTHER" id="PTHR23272">
    <property type="entry name" value="BED FINGER-RELATED"/>
    <property type="match status" value="1"/>
</dbReference>
<organism evidence="3">
    <name type="scientific">Glycine max</name>
    <name type="common">Soybean</name>
    <name type="synonym">Glycine hispida</name>
    <dbReference type="NCBI Taxonomy" id="3847"/>
    <lineage>
        <taxon>Eukaryota</taxon>
        <taxon>Viridiplantae</taxon>
        <taxon>Streptophyta</taxon>
        <taxon>Embryophyta</taxon>
        <taxon>Tracheophyta</taxon>
        <taxon>Spermatophyta</taxon>
        <taxon>Magnoliopsida</taxon>
        <taxon>eudicotyledons</taxon>
        <taxon>Gunneridae</taxon>
        <taxon>Pentapetalae</taxon>
        <taxon>rosids</taxon>
        <taxon>fabids</taxon>
        <taxon>Fabales</taxon>
        <taxon>Fabaceae</taxon>
        <taxon>Papilionoideae</taxon>
        <taxon>50 kb inversion clade</taxon>
        <taxon>NPAAA clade</taxon>
        <taxon>indigoferoid/millettioid clade</taxon>
        <taxon>Phaseoleae</taxon>
        <taxon>Glycine</taxon>
        <taxon>Glycine subgen. Soja</taxon>
    </lineage>
</organism>
<sequence length="228" mass="27026">MEINYFHIKCGARILNLIVHEGLKVIDDSLAKIRECVKYIREQLSHVTSKQVCQDVPTRRNSTYLMLERAIGFREAFTLLKNMDLYFDNCLLEEEWVEVEKLAKFLKPFYDITTLFSSSTYPAVNLYFYGKSNLMYVWLEKYWDSYSAILSFLVILDPRYKFQFVEYCYVKLYGSEEDVRLEKKVYDKLKVFFLKYLNFSPKEENLSHSQRSSKGSPSVISSSHLESF</sequence>
<dbReference type="SUPFAM" id="SSF53098">
    <property type="entry name" value="Ribonuclease H-like"/>
    <property type="match status" value="1"/>
</dbReference>
<evidence type="ECO:0000313" key="5">
    <source>
        <dbReference type="Proteomes" id="UP000008827"/>
    </source>
</evidence>